<dbReference type="PANTHER" id="PTHR24148">
    <property type="entry name" value="ANKYRIN REPEAT DOMAIN-CONTAINING PROTEIN 39 HOMOLOG-RELATED"/>
    <property type="match status" value="1"/>
</dbReference>
<dbReference type="InterPro" id="IPR052895">
    <property type="entry name" value="HetReg/Transcr_Mod"/>
</dbReference>
<gene>
    <name evidence="2" type="ORF">MAPG_00204</name>
</gene>
<sequence length="695" mass="76777">MATNPFGGFNLVERLERQDLAIEAILKRLSMPPLESFNPKPKVIKPDPVFAKLDATKLPAYEYTPLDVSKSEIRILQLKHNGGDDDGPLLGSLIPVSLEGARRAADMTPTGRARNSFTALSYTWGAPVFDGSIIIDGRVLRITSSLERALKQIRKNKNAQLFRNPAYSNPVMRQRALEQPAYWWVDAVCINQQDVDERNAQVALMRRIYHNAPSVTIWLGDQADDSKLAMGVVEDIQNMPARGPGAAEVQYPVVPDEDKIRKWKALAALFQRPWWERAWIRQEVALSKMPQVHCGDVTVPFASLDNVGKILGQLTPYLVTNRAGDSGPMSKSLWESARYGAPAPLAMLNSEASRGTKFLDLVGLLRHSRDCKATDDRDKVYAVLGLADPQVYGLKADYRLGTTDIYISTARAIIETTKRLQILSAGQNPERANGLPSWVPDLTSPWRAQPFPMRTVYGDADTSFSEDGRILKAKGHICGTVGELCPATVAADASPDQLQSVYTTWQKFLAEANAGFKKNRIYGNQNPTYLDELSDSKSFLDRPWLDFLSLNTITSRDLAYEQLPSGHLQLVPNRLLDFYSTPGGVTDMKHVHALLMPVPLEAEGHRYARLHAALRAFGLGRRLGVVDPGSLALLPGEAKTGDKLVAFDGAAYPYVLRKVEGGAETSADDKWVVVGEAHSYQGAYNSQSTEFFSIV</sequence>
<name>A0A0C4DKD6_MAGP6</name>
<evidence type="ECO:0000313" key="4">
    <source>
        <dbReference type="Proteomes" id="UP000011715"/>
    </source>
</evidence>
<dbReference type="InterPro" id="IPR010730">
    <property type="entry name" value="HET"/>
</dbReference>
<evidence type="ECO:0000259" key="1">
    <source>
        <dbReference type="Pfam" id="PF06985"/>
    </source>
</evidence>
<reference evidence="4" key="2">
    <citation type="submission" date="2010-05" db="EMBL/GenBank/DDBJ databases">
        <title>The genome sequence of Magnaporthe poae strain ATCC 64411.</title>
        <authorList>
            <person name="Ma L.-J."/>
            <person name="Dead R."/>
            <person name="Young S."/>
            <person name="Zeng Q."/>
            <person name="Koehrsen M."/>
            <person name="Alvarado L."/>
            <person name="Berlin A."/>
            <person name="Chapman S.B."/>
            <person name="Chen Z."/>
            <person name="Freedman E."/>
            <person name="Gellesch M."/>
            <person name="Goldberg J."/>
            <person name="Griggs A."/>
            <person name="Gujja S."/>
            <person name="Heilman E.R."/>
            <person name="Heiman D."/>
            <person name="Hepburn T."/>
            <person name="Howarth C."/>
            <person name="Jen D."/>
            <person name="Larson L."/>
            <person name="Mehta T."/>
            <person name="Neiman D."/>
            <person name="Pearson M."/>
            <person name="Roberts A."/>
            <person name="Saif S."/>
            <person name="Shea T."/>
            <person name="Shenoy N."/>
            <person name="Sisk P."/>
            <person name="Stolte C."/>
            <person name="Sykes S."/>
            <person name="Walk T."/>
            <person name="White J."/>
            <person name="Yandava C."/>
            <person name="Haas B."/>
            <person name="Nusbaum C."/>
            <person name="Birren B."/>
        </authorList>
    </citation>
    <scope>NUCLEOTIDE SEQUENCE [LARGE SCALE GENOMIC DNA]</scope>
    <source>
        <strain evidence="4">ATCC 64411 / 73-15</strain>
    </source>
</reference>
<evidence type="ECO:0000313" key="3">
    <source>
        <dbReference type="EnsemblFungi" id="MAPG_00204T0"/>
    </source>
</evidence>
<reference evidence="3" key="5">
    <citation type="submission" date="2015-06" db="UniProtKB">
        <authorList>
            <consortium name="EnsemblFungi"/>
        </authorList>
    </citation>
    <scope>IDENTIFICATION</scope>
    <source>
        <strain evidence="3">ATCC 64411</strain>
    </source>
</reference>
<dbReference type="Pfam" id="PF06985">
    <property type="entry name" value="HET"/>
    <property type="match status" value="1"/>
</dbReference>
<dbReference type="AlphaFoldDB" id="A0A0C4DKD6"/>
<proteinExistence type="predicted"/>
<dbReference type="EnsemblFungi" id="MAPG_00204T0">
    <property type="protein sequence ID" value="MAPG_00204T0"/>
    <property type="gene ID" value="MAPG_00204"/>
</dbReference>
<evidence type="ECO:0000313" key="2">
    <source>
        <dbReference type="EMBL" id="KLU81109.1"/>
    </source>
</evidence>
<dbReference type="PANTHER" id="PTHR24148:SF73">
    <property type="entry name" value="HET DOMAIN PROTEIN (AFU_ORTHOLOGUE AFUA_8G01020)"/>
    <property type="match status" value="1"/>
</dbReference>
<protein>
    <recommendedName>
        <fullName evidence="1">Heterokaryon incompatibility domain-containing protein</fullName>
    </recommendedName>
</protein>
<dbReference type="EMBL" id="ADBL01000043">
    <property type="status" value="NOT_ANNOTATED_CDS"/>
    <property type="molecule type" value="Genomic_DNA"/>
</dbReference>
<reference evidence="2" key="3">
    <citation type="submission" date="2011-03" db="EMBL/GenBank/DDBJ databases">
        <title>Annotation of Magnaporthe poae ATCC 64411.</title>
        <authorList>
            <person name="Ma L.-J."/>
            <person name="Dead R."/>
            <person name="Young S.K."/>
            <person name="Zeng Q."/>
            <person name="Gargeya S."/>
            <person name="Fitzgerald M."/>
            <person name="Haas B."/>
            <person name="Abouelleil A."/>
            <person name="Alvarado L."/>
            <person name="Arachchi H.M."/>
            <person name="Berlin A."/>
            <person name="Brown A."/>
            <person name="Chapman S.B."/>
            <person name="Chen Z."/>
            <person name="Dunbar C."/>
            <person name="Freedman E."/>
            <person name="Gearin G."/>
            <person name="Gellesch M."/>
            <person name="Goldberg J."/>
            <person name="Griggs A."/>
            <person name="Gujja S."/>
            <person name="Heiman D."/>
            <person name="Howarth C."/>
            <person name="Larson L."/>
            <person name="Lui A."/>
            <person name="MacDonald P.J.P."/>
            <person name="Mehta T."/>
            <person name="Montmayeur A."/>
            <person name="Murphy C."/>
            <person name="Neiman D."/>
            <person name="Pearson M."/>
            <person name="Priest M."/>
            <person name="Roberts A."/>
            <person name="Saif S."/>
            <person name="Shea T."/>
            <person name="Shenoy N."/>
            <person name="Sisk P."/>
            <person name="Stolte C."/>
            <person name="Sykes S."/>
            <person name="Yandava C."/>
            <person name="Wortman J."/>
            <person name="Nusbaum C."/>
            <person name="Birren B."/>
        </authorList>
    </citation>
    <scope>NUCLEOTIDE SEQUENCE</scope>
    <source>
        <strain evidence="2">ATCC 64411</strain>
    </source>
</reference>
<reference evidence="2" key="1">
    <citation type="submission" date="2010-05" db="EMBL/GenBank/DDBJ databases">
        <title>The Genome Sequence of Magnaporthe poae strain ATCC 64411.</title>
        <authorList>
            <consortium name="The Broad Institute Genome Sequencing Platform"/>
            <consortium name="Broad Institute Genome Sequencing Center for Infectious Disease"/>
            <person name="Ma L.-J."/>
            <person name="Dead R."/>
            <person name="Young S."/>
            <person name="Zeng Q."/>
            <person name="Koehrsen M."/>
            <person name="Alvarado L."/>
            <person name="Berlin A."/>
            <person name="Chapman S.B."/>
            <person name="Chen Z."/>
            <person name="Freedman E."/>
            <person name="Gellesch M."/>
            <person name="Goldberg J."/>
            <person name="Griggs A."/>
            <person name="Gujja S."/>
            <person name="Heilman E.R."/>
            <person name="Heiman D."/>
            <person name="Hepburn T."/>
            <person name="Howarth C."/>
            <person name="Jen D."/>
            <person name="Larson L."/>
            <person name="Mehta T."/>
            <person name="Neiman D."/>
            <person name="Pearson M."/>
            <person name="Roberts A."/>
            <person name="Saif S."/>
            <person name="Shea T."/>
            <person name="Shenoy N."/>
            <person name="Sisk P."/>
            <person name="Stolte C."/>
            <person name="Sykes S."/>
            <person name="Walk T."/>
            <person name="White J."/>
            <person name="Yandava C."/>
            <person name="Haas B."/>
            <person name="Nusbaum C."/>
            <person name="Birren B."/>
        </authorList>
    </citation>
    <scope>NUCLEOTIDE SEQUENCE</scope>
    <source>
        <strain evidence="2">ATCC 64411</strain>
    </source>
</reference>
<dbReference type="Proteomes" id="UP000011715">
    <property type="component" value="Unassembled WGS sequence"/>
</dbReference>
<dbReference type="VEuPathDB" id="FungiDB:MAPG_00204"/>
<feature type="domain" description="Heterokaryon incompatibility" evidence="1">
    <location>
        <begin position="117"/>
        <end position="283"/>
    </location>
</feature>
<organism evidence="3 4">
    <name type="scientific">Magnaporthiopsis poae (strain ATCC 64411 / 73-15)</name>
    <name type="common">Kentucky bluegrass fungus</name>
    <name type="synonym">Magnaporthe poae</name>
    <dbReference type="NCBI Taxonomy" id="644358"/>
    <lineage>
        <taxon>Eukaryota</taxon>
        <taxon>Fungi</taxon>
        <taxon>Dikarya</taxon>
        <taxon>Ascomycota</taxon>
        <taxon>Pezizomycotina</taxon>
        <taxon>Sordariomycetes</taxon>
        <taxon>Sordariomycetidae</taxon>
        <taxon>Magnaporthales</taxon>
        <taxon>Magnaporthaceae</taxon>
        <taxon>Magnaporthiopsis</taxon>
    </lineage>
</organism>
<dbReference type="STRING" id="644358.A0A0C4DKD6"/>
<dbReference type="OrthoDB" id="265717at2759"/>
<dbReference type="EMBL" id="GL876966">
    <property type="protein sequence ID" value="KLU81109.1"/>
    <property type="molecule type" value="Genomic_DNA"/>
</dbReference>
<reference evidence="3" key="4">
    <citation type="journal article" date="2015" name="G3 (Bethesda)">
        <title>Genome sequences of three phytopathogenic species of the Magnaporthaceae family of fungi.</title>
        <authorList>
            <person name="Okagaki L.H."/>
            <person name="Nunes C.C."/>
            <person name="Sailsbery J."/>
            <person name="Clay B."/>
            <person name="Brown D."/>
            <person name="John T."/>
            <person name="Oh Y."/>
            <person name="Young N."/>
            <person name="Fitzgerald M."/>
            <person name="Haas B.J."/>
            <person name="Zeng Q."/>
            <person name="Young S."/>
            <person name="Adiconis X."/>
            <person name="Fan L."/>
            <person name="Levin J.Z."/>
            <person name="Mitchell T.K."/>
            <person name="Okubara P.A."/>
            <person name="Farman M.L."/>
            <person name="Kohn L.M."/>
            <person name="Birren B."/>
            <person name="Ma L.-J."/>
            <person name="Dean R.A."/>
        </authorList>
    </citation>
    <scope>NUCLEOTIDE SEQUENCE</scope>
    <source>
        <strain evidence="3">ATCC 64411 / 73-15</strain>
    </source>
</reference>
<dbReference type="eggNOG" id="ENOG502RVEI">
    <property type="taxonomic scope" value="Eukaryota"/>
</dbReference>
<keyword evidence="4" id="KW-1185">Reference proteome</keyword>
<accession>A0A0C4DKD6</accession>
<dbReference type="OMA" id="NHRVHAG"/>